<evidence type="ECO:0000313" key="3">
    <source>
        <dbReference type="EMBL" id="KAF1960352.1"/>
    </source>
</evidence>
<dbReference type="PANTHER" id="PTHR10039:SF5">
    <property type="entry name" value="NACHT DOMAIN-CONTAINING PROTEIN"/>
    <property type="match status" value="1"/>
</dbReference>
<protein>
    <recommendedName>
        <fullName evidence="2">Nephrocystin 3-like N-terminal domain-containing protein</fullName>
    </recommendedName>
</protein>
<dbReference type="OrthoDB" id="5086500at2759"/>
<dbReference type="AlphaFoldDB" id="A0A6A5U938"/>
<dbReference type="InterPro" id="IPR056884">
    <property type="entry name" value="NPHP3-like_N"/>
</dbReference>
<dbReference type="EMBL" id="ML976983">
    <property type="protein sequence ID" value="KAF1960352.1"/>
    <property type="molecule type" value="Genomic_DNA"/>
</dbReference>
<name>A0A6A5U938_9PLEO</name>
<keyword evidence="1" id="KW-0677">Repeat</keyword>
<keyword evidence="4" id="KW-1185">Reference proteome</keyword>
<evidence type="ECO:0000259" key="2">
    <source>
        <dbReference type="Pfam" id="PF24883"/>
    </source>
</evidence>
<feature type="domain" description="Nephrocystin 3-like N-terminal" evidence="2">
    <location>
        <begin position="26"/>
        <end position="142"/>
    </location>
</feature>
<dbReference type="Proteomes" id="UP000800035">
    <property type="component" value="Unassembled WGS sequence"/>
</dbReference>
<organism evidence="3 4">
    <name type="scientific">Byssothecium circinans</name>
    <dbReference type="NCBI Taxonomy" id="147558"/>
    <lineage>
        <taxon>Eukaryota</taxon>
        <taxon>Fungi</taxon>
        <taxon>Dikarya</taxon>
        <taxon>Ascomycota</taxon>
        <taxon>Pezizomycotina</taxon>
        <taxon>Dothideomycetes</taxon>
        <taxon>Pleosporomycetidae</taxon>
        <taxon>Pleosporales</taxon>
        <taxon>Massarineae</taxon>
        <taxon>Massarinaceae</taxon>
        <taxon>Byssothecium</taxon>
    </lineage>
</organism>
<accession>A0A6A5U938</accession>
<sequence>MKFLAGKDNRNHQTIQCLATWARPRNSCILSFYFWLADASGIQNSFRGFLCHLLHQLLSRTSPGFISSLPLADRCRQKCRIADWDLEELEALLKDVACRVAAETPLCFFIDGLDECKTTDIEHVVRVIGELALRSKSKIKFVCLRGRNRNSTTGLGDLRLRDWNFTNSRNAT</sequence>
<proteinExistence type="predicted"/>
<evidence type="ECO:0000313" key="4">
    <source>
        <dbReference type="Proteomes" id="UP000800035"/>
    </source>
</evidence>
<gene>
    <name evidence="3" type="ORF">CC80DRAFT_292232</name>
</gene>
<dbReference type="PANTHER" id="PTHR10039">
    <property type="entry name" value="AMELOGENIN"/>
    <property type="match status" value="1"/>
</dbReference>
<reference evidence="3" key="1">
    <citation type="journal article" date="2020" name="Stud. Mycol.">
        <title>101 Dothideomycetes genomes: a test case for predicting lifestyles and emergence of pathogens.</title>
        <authorList>
            <person name="Haridas S."/>
            <person name="Albert R."/>
            <person name="Binder M."/>
            <person name="Bloem J."/>
            <person name="Labutti K."/>
            <person name="Salamov A."/>
            <person name="Andreopoulos B."/>
            <person name="Baker S."/>
            <person name="Barry K."/>
            <person name="Bills G."/>
            <person name="Bluhm B."/>
            <person name="Cannon C."/>
            <person name="Castanera R."/>
            <person name="Culley D."/>
            <person name="Daum C."/>
            <person name="Ezra D."/>
            <person name="Gonzalez J."/>
            <person name="Henrissat B."/>
            <person name="Kuo A."/>
            <person name="Liang C."/>
            <person name="Lipzen A."/>
            <person name="Lutzoni F."/>
            <person name="Magnuson J."/>
            <person name="Mondo S."/>
            <person name="Nolan M."/>
            <person name="Ohm R."/>
            <person name="Pangilinan J."/>
            <person name="Park H.-J."/>
            <person name="Ramirez L."/>
            <person name="Alfaro M."/>
            <person name="Sun H."/>
            <person name="Tritt A."/>
            <person name="Yoshinaga Y."/>
            <person name="Zwiers L.-H."/>
            <person name="Turgeon B."/>
            <person name="Goodwin S."/>
            <person name="Spatafora J."/>
            <person name="Crous P."/>
            <person name="Grigoriev I."/>
        </authorList>
    </citation>
    <scope>NUCLEOTIDE SEQUENCE</scope>
    <source>
        <strain evidence="3">CBS 675.92</strain>
    </source>
</reference>
<dbReference type="Pfam" id="PF24883">
    <property type="entry name" value="NPHP3_N"/>
    <property type="match status" value="1"/>
</dbReference>
<evidence type="ECO:0000256" key="1">
    <source>
        <dbReference type="ARBA" id="ARBA00022737"/>
    </source>
</evidence>